<evidence type="ECO:0000313" key="1">
    <source>
        <dbReference type="EMBL" id="RRT66096.1"/>
    </source>
</evidence>
<sequence>MRFVFHGVRGHSCIVYLLSECVLERVRFFGVQDCRVGRKKRERPYALPAVEKGRTRGAMSLVTGVETCTVSIFGGHEGVDLRLLIGDRVVGICTHSRS</sequence>
<name>A0A426ZQ26_ENSVE</name>
<accession>A0A426ZQ26</accession>
<protein>
    <submittedName>
        <fullName evidence="1">Uncharacterized protein</fullName>
    </submittedName>
</protein>
<evidence type="ECO:0000313" key="2">
    <source>
        <dbReference type="Proteomes" id="UP000287651"/>
    </source>
</evidence>
<proteinExistence type="predicted"/>
<organism evidence="1 2">
    <name type="scientific">Ensete ventricosum</name>
    <name type="common">Abyssinian banana</name>
    <name type="synonym">Musa ensete</name>
    <dbReference type="NCBI Taxonomy" id="4639"/>
    <lineage>
        <taxon>Eukaryota</taxon>
        <taxon>Viridiplantae</taxon>
        <taxon>Streptophyta</taxon>
        <taxon>Embryophyta</taxon>
        <taxon>Tracheophyta</taxon>
        <taxon>Spermatophyta</taxon>
        <taxon>Magnoliopsida</taxon>
        <taxon>Liliopsida</taxon>
        <taxon>Zingiberales</taxon>
        <taxon>Musaceae</taxon>
        <taxon>Ensete</taxon>
    </lineage>
</organism>
<reference evidence="1 2" key="1">
    <citation type="journal article" date="2014" name="Agronomy (Basel)">
        <title>A Draft Genome Sequence for Ensete ventricosum, the Drought-Tolerant Tree Against Hunger.</title>
        <authorList>
            <person name="Harrison J."/>
            <person name="Moore K.A."/>
            <person name="Paszkiewicz K."/>
            <person name="Jones T."/>
            <person name="Grant M."/>
            <person name="Ambacheew D."/>
            <person name="Muzemil S."/>
            <person name="Studholme D.J."/>
        </authorList>
    </citation>
    <scope>NUCLEOTIDE SEQUENCE [LARGE SCALE GENOMIC DNA]</scope>
</reference>
<dbReference type="AlphaFoldDB" id="A0A426ZQ26"/>
<comment type="caution">
    <text evidence="1">The sequence shown here is derived from an EMBL/GenBank/DDBJ whole genome shotgun (WGS) entry which is preliminary data.</text>
</comment>
<dbReference type="EMBL" id="AMZH03005562">
    <property type="protein sequence ID" value="RRT66096.1"/>
    <property type="molecule type" value="Genomic_DNA"/>
</dbReference>
<gene>
    <name evidence="1" type="ORF">B296_00012328</name>
</gene>
<dbReference type="Proteomes" id="UP000287651">
    <property type="component" value="Unassembled WGS sequence"/>
</dbReference>